<gene>
    <name evidence="2" type="ORF">COU32_03055</name>
</gene>
<dbReference type="EMBL" id="PFBY01000036">
    <property type="protein sequence ID" value="PIR76223.1"/>
    <property type="molecule type" value="Genomic_DNA"/>
</dbReference>
<feature type="transmembrane region" description="Helical" evidence="1">
    <location>
        <begin position="106"/>
        <end position="131"/>
    </location>
</feature>
<proteinExistence type="predicted"/>
<keyword evidence="1" id="KW-0472">Membrane</keyword>
<name>A0A2H0TVN8_9BACT</name>
<dbReference type="InterPro" id="IPR037997">
    <property type="entry name" value="Dgk1-like"/>
</dbReference>
<reference evidence="3" key="1">
    <citation type="submission" date="2017-09" db="EMBL/GenBank/DDBJ databases">
        <title>Depth-based differentiation of microbial function through sediment-hosted aquifers and enrichment of novel symbionts in the deep terrestrial subsurface.</title>
        <authorList>
            <person name="Probst A.J."/>
            <person name="Ladd B."/>
            <person name="Jarett J.K."/>
            <person name="Geller-Mcgrath D.E."/>
            <person name="Sieber C.M.K."/>
            <person name="Emerson J.B."/>
            <person name="Anantharaman K."/>
            <person name="Thomas B.C."/>
            <person name="Malmstrom R."/>
            <person name="Stieglmeier M."/>
            <person name="Klingl A."/>
            <person name="Woyke T."/>
            <person name="Ryan C.M."/>
            <person name="Banfield J.F."/>
        </authorList>
    </citation>
    <scope>NUCLEOTIDE SEQUENCE [LARGE SCALE GENOMIC DNA]</scope>
</reference>
<keyword evidence="1" id="KW-0812">Transmembrane</keyword>
<dbReference type="GO" id="GO:0004143">
    <property type="term" value="F:ATP-dependent diacylglycerol kinase activity"/>
    <property type="evidence" value="ECO:0007669"/>
    <property type="project" value="InterPro"/>
</dbReference>
<feature type="transmembrane region" description="Helical" evidence="1">
    <location>
        <begin position="186"/>
        <end position="206"/>
    </location>
</feature>
<protein>
    <recommendedName>
        <fullName evidence="4">Dolichol kinase</fullName>
    </recommendedName>
</protein>
<dbReference type="Proteomes" id="UP000231530">
    <property type="component" value="Unassembled WGS sequence"/>
</dbReference>
<keyword evidence="1" id="KW-1133">Transmembrane helix</keyword>
<dbReference type="PANTHER" id="PTHR31303:SF1">
    <property type="entry name" value="CTP-DEPENDENT DIACYLGLYCEROL KINASE 1"/>
    <property type="match status" value="1"/>
</dbReference>
<evidence type="ECO:0000313" key="2">
    <source>
        <dbReference type="EMBL" id="PIR76223.1"/>
    </source>
</evidence>
<evidence type="ECO:0000313" key="3">
    <source>
        <dbReference type="Proteomes" id="UP000231530"/>
    </source>
</evidence>
<dbReference type="AlphaFoldDB" id="A0A2H0TVN8"/>
<dbReference type="PANTHER" id="PTHR31303">
    <property type="entry name" value="CTP-DEPENDENT DIACYLGLYCEROL KINASE 1"/>
    <property type="match status" value="1"/>
</dbReference>
<accession>A0A2H0TVN8</accession>
<evidence type="ECO:0000256" key="1">
    <source>
        <dbReference type="SAM" id="Phobius"/>
    </source>
</evidence>
<sequence>MNTTATSATVQKDDLQLLRAAFHIAFHIIAISLVASREVSDEVIDQVLDIAWKAVVVAEIFMISGYRMSQKCDNWYTKAFAWFHKYIARYLIRPKEYGKPTAMTTYVLGLVVIRLGLAVPVIECLYIMAILSWGDPFARIGGIKIKGPYLPFRKKAKKTWAGFLTFFFVSTVVVVIQDVVLIDVGMLTLTTVPAIAQIVAVFAGAFAEAYAPFADNFFITLVAYGGYAVVMG</sequence>
<comment type="caution">
    <text evidence="2">The sequence shown here is derived from an EMBL/GenBank/DDBJ whole genome shotgun (WGS) entry which is preliminary data.</text>
</comment>
<organism evidence="2 3">
    <name type="scientific">Candidatus Magasanikbacteria bacterium CG10_big_fil_rev_8_21_14_0_10_42_10</name>
    <dbReference type="NCBI Taxonomy" id="1974649"/>
    <lineage>
        <taxon>Bacteria</taxon>
        <taxon>Candidatus Magasanikiibacteriota</taxon>
    </lineage>
</organism>
<feature type="transmembrane region" description="Helical" evidence="1">
    <location>
        <begin position="160"/>
        <end position="180"/>
    </location>
</feature>
<feature type="transmembrane region" description="Helical" evidence="1">
    <location>
        <begin position="213"/>
        <end position="230"/>
    </location>
</feature>
<evidence type="ECO:0008006" key="4">
    <source>
        <dbReference type="Google" id="ProtNLM"/>
    </source>
</evidence>
<dbReference type="GO" id="GO:0006654">
    <property type="term" value="P:phosphatidic acid biosynthetic process"/>
    <property type="evidence" value="ECO:0007669"/>
    <property type="project" value="TreeGrafter"/>
</dbReference>